<dbReference type="InterPro" id="IPR051539">
    <property type="entry name" value="T4SS-coupling_protein"/>
</dbReference>
<sequence length="744" mass="83803">MPIRPESEKAYYAFMFVGAMLLMMHLYYYAYPLWESLGLSHPVVVKMFLKFRGGGFFDSPYYTKCFALLMSVMTVIVRHGRGKEAKWWQISAVTVSGLLMYFLPFGSSAVYVAASLAGYVAIVFGVAMAVQKAGGFRGRKNDMRETFEQCEERIDTPDSVNIPIRYRYRGRDRRGWLNFVNCYRAVLILGTPGSGKSYSVYLPFMEQMISKGYTMFVYDFKYPALTHDVYNFYEQNRGRYAGLGMKTPRFCVVNFGDPRYSLRTNPLNPKYIKSLTDCTEIADIIMKNLAETDRKDFFTQSAQLFVDCCVSFLWTYDGGRYCSFPHLVELMCRPAEHVIELISMYPEIKTKVASFREALQKQANEQLAGQTNSATVPVAGMSTPPLYWVLSGDDFTLDINNPDDPKIVCVSNDPDNQATYGAALALLFSRLMKLVNHPGKLKSAIMLDEAPTVNIKGLDNFIATARSNKVATILGGQDKSQFIRDYGEKYANVIFNTVGNIISGQVNGQTAKDLSASFGREFREHRSQTLGEDSESIQLSFSQEDIMPVSKIETLSQGTFFGKIADNFSTKIDKKFFCGEIIVDRKAERFRKSRSRDLPRMTSFGESAIRRRILEGDMRREALERYAVGRLNGIGVHDAITQSDIDRVLAGLSEKDRREYLESFAEEYIRQHIQKTINDNYHRIQADIQNIMDAHGIGNSGTDAPAAGGKSGFSGSHCPDDGTDGIVEEVAPDEILSGEDEYIE</sequence>
<feature type="domain" description="YWFCY" evidence="9">
    <location>
        <begin position="16"/>
        <end position="113"/>
    </location>
</feature>
<dbReference type="PANTHER" id="PTHR37937:SF1">
    <property type="entry name" value="CONJUGATIVE TRANSFER: DNA TRANSPORT"/>
    <property type="match status" value="1"/>
</dbReference>
<feature type="domain" description="TraD/TraG TraM recognition site" evidence="8">
    <location>
        <begin position="445"/>
        <end position="556"/>
    </location>
</feature>
<feature type="region of interest" description="Disordered" evidence="6">
    <location>
        <begin position="702"/>
        <end position="744"/>
    </location>
</feature>
<dbReference type="AlphaFoldDB" id="A0A9D9EM68"/>
<keyword evidence="2" id="KW-1003">Cell membrane</keyword>
<evidence type="ECO:0000313" key="11">
    <source>
        <dbReference type="Proteomes" id="UP000810252"/>
    </source>
</evidence>
<feature type="transmembrane region" description="Helical" evidence="7">
    <location>
        <begin position="12"/>
        <end position="30"/>
    </location>
</feature>
<comment type="subcellular location">
    <subcellularLocation>
        <location evidence="1">Cell membrane</location>
        <topology evidence="1">Multi-pass membrane protein</topology>
    </subcellularLocation>
</comment>
<feature type="transmembrane region" description="Helical" evidence="7">
    <location>
        <begin position="109"/>
        <end position="130"/>
    </location>
</feature>
<dbReference type="Pfam" id="PF14293">
    <property type="entry name" value="YWFCY"/>
    <property type="match status" value="1"/>
</dbReference>
<proteinExistence type="predicted"/>
<comment type="caution">
    <text evidence="10">The sequence shown here is derived from an EMBL/GenBank/DDBJ whole genome shotgun (WGS) entry which is preliminary data.</text>
</comment>
<organism evidence="10 11">
    <name type="scientific">Candidatus Cryptobacteroides merdigallinarum</name>
    <dbReference type="NCBI Taxonomy" id="2840770"/>
    <lineage>
        <taxon>Bacteria</taxon>
        <taxon>Pseudomonadati</taxon>
        <taxon>Bacteroidota</taxon>
        <taxon>Bacteroidia</taxon>
        <taxon>Bacteroidales</taxon>
        <taxon>Candidatus Cryptobacteroides</taxon>
    </lineage>
</organism>
<evidence type="ECO:0000256" key="6">
    <source>
        <dbReference type="SAM" id="MobiDB-lite"/>
    </source>
</evidence>
<evidence type="ECO:0000256" key="2">
    <source>
        <dbReference type="ARBA" id="ARBA00022475"/>
    </source>
</evidence>
<evidence type="ECO:0000259" key="9">
    <source>
        <dbReference type="Pfam" id="PF14293"/>
    </source>
</evidence>
<dbReference type="Proteomes" id="UP000810252">
    <property type="component" value="Unassembled WGS sequence"/>
</dbReference>
<evidence type="ECO:0000256" key="5">
    <source>
        <dbReference type="ARBA" id="ARBA00023136"/>
    </source>
</evidence>
<dbReference type="PANTHER" id="PTHR37937">
    <property type="entry name" value="CONJUGATIVE TRANSFER: DNA TRANSPORT"/>
    <property type="match status" value="1"/>
</dbReference>
<evidence type="ECO:0000259" key="8">
    <source>
        <dbReference type="Pfam" id="PF12696"/>
    </source>
</evidence>
<evidence type="ECO:0000256" key="1">
    <source>
        <dbReference type="ARBA" id="ARBA00004651"/>
    </source>
</evidence>
<protein>
    <submittedName>
        <fullName evidence="10">Type IV secretion system DNA-binding domain-containing protein</fullName>
    </submittedName>
</protein>
<dbReference type="EMBL" id="JADIMQ010000107">
    <property type="protein sequence ID" value="MBO8449096.1"/>
    <property type="molecule type" value="Genomic_DNA"/>
</dbReference>
<evidence type="ECO:0000313" key="10">
    <source>
        <dbReference type="EMBL" id="MBO8449096.1"/>
    </source>
</evidence>
<dbReference type="InterPro" id="IPR027417">
    <property type="entry name" value="P-loop_NTPase"/>
</dbReference>
<reference evidence="10" key="1">
    <citation type="submission" date="2020-10" db="EMBL/GenBank/DDBJ databases">
        <authorList>
            <person name="Gilroy R."/>
        </authorList>
    </citation>
    <scope>NUCLEOTIDE SEQUENCE</scope>
    <source>
        <strain evidence="10">20514</strain>
    </source>
</reference>
<accession>A0A9D9EM68</accession>
<keyword evidence="4 7" id="KW-1133">Transmembrane helix</keyword>
<reference evidence="10" key="2">
    <citation type="journal article" date="2021" name="PeerJ">
        <title>Extensive microbial diversity within the chicken gut microbiome revealed by metagenomics and culture.</title>
        <authorList>
            <person name="Gilroy R."/>
            <person name="Ravi A."/>
            <person name="Getino M."/>
            <person name="Pursley I."/>
            <person name="Horton D.L."/>
            <person name="Alikhan N.F."/>
            <person name="Baker D."/>
            <person name="Gharbi K."/>
            <person name="Hall N."/>
            <person name="Watson M."/>
            <person name="Adriaenssens E.M."/>
            <person name="Foster-Nyarko E."/>
            <person name="Jarju S."/>
            <person name="Secka A."/>
            <person name="Antonio M."/>
            <person name="Oren A."/>
            <person name="Chaudhuri R.R."/>
            <person name="La Ragione R."/>
            <person name="Hildebrand F."/>
            <person name="Pallen M.J."/>
        </authorList>
    </citation>
    <scope>NUCLEOTIDE SEQUENCE</scope>
    <source>
        <strain evidence="10">20514</strain>
    </source>
</reference>
<dbReference type="InterPro" id="IPR032689">
    <property type="entry name" value="TraG-D_C"/>
</dbReference>
<dbReference type="SUPFAM" id="SSF52540">
    <property type="entry name" value="P-loop containing nucleoside triphosphate hydrolases"/>
    <property type="match status" value="1"/>
</dbReference>
<dbReference type="GO" id="GO:0003677">
    <property type="term" value="F:DNA binding"/>
    <property type="evidence" value="ECO:0007669"/>
    <property type="project" value="UniProtKB-KW"/>
</dbReference>
<keyword evidence="10" id="KW-0238">DNA-binding</keyword>
<dbReference type="InterPro" id="IPR025988">
    <property type="entry name" value="YWFCY_dom"/>
</dbReference>
<dbReference type="GO" id="GO:0005886">
    <property type="term" value="C:plasma membrane"/>
    <property type="evidence" value="ECO:0007669"/>
    <property type="project" value="UniProtKB-SubCell"/>
</dbReference>
<dbReference type="CDD" id="cd01127">
    <property type="entry name" value="TrwB_TraG_TraD_VirD4"/>
    <property type="match status" value="1"/>
</dbReference>
<feature type="compositionally biased region" description="Acidic residues" evidence="6">
    <location>
        <begin position="721"/>
        <end position="744"/>
    </location>
</feature>
<gene>
    <name evidence="10" type="ORF">IAC29_07495</name>
</gene>
<evidence type="ECO:0000256" key="7">
    <source>
        <dbReference type="SAM" id="Phobius"/>
    </source>
</evidence>
<evidence type="ECO:0000256" key="3">
    <source>
        <dbReference type="ARBA" id="ARBA00022692"/>
    </source>
</evidence>
<feature type="transmembrane region" description="Helical" evidence="7">
    <location>
        <begin position="61"/>
        <end position="80"/>
    </location>
</feature>
<keyword evidence="5 7" id="KW-0472">Membrane</keyword>
<name>A0A9D9EM68_9BACT</name>
<dbReference type="Pfam" id="PF12696">
    <property type="entry name" value="TraG-D_C"/>
    <property type="match status" value="1"/>
</dbReference>
<evidence type="ECO:0000256" key="4">
    <source>
        <dbReference type="ARBA" id="ARBA00022989"/>
    </source>
</evidence>
<keyword evidence="3 7" id="KW-0812">Transmembrane</keyword>
<dbReference type="Gene3D" id="3.40.50.300">
    <property type="entry name" value="P-loop containing nucleotide triphosphate hydrolases"/>
    <property type="match status" value="1"/>
</dbReference>